<reference evidence="2" key="2">
    <citation type="submission" date="2010-01" db="EMBL/GenBank/DDBJ databases">
        <title>The complete genome of Geodermatophilus obscurus DSM 43160.</title>
        <authorList>
            <consortium name="US DOE Joint Genome Institute (JGI-PGF)"/>
            <person name="Lucas S."/>
            <person name="Copeland A."/>
            <person name="Lapidus A."/>
            <person name="Glavina del Rio T."/>
            <person name="Dalin E."/>
            <person name="Tice H."/>
            <person name="Bruce D."/>
            <person name="Goodwin L."/>
            <person name="Pitluck S."/>
            <person name="Kyrpides N."/>
            <person name="Mavromatis K."/>
            <person name="Ivanova N."/>
            <person name="Munk A.C."/>
            <person name="Brettin T."/>
            <person name="Detter J.C."/>
            <person name="Han C."/>
            <person name="Larimer F."/>
            <person name="Land M."/>
            <person name="Hauser L."/>
            <person name="Markowitz V."/>
            <person name="Cheng J.-F."/>
            <person name="Hugenholtz P."/>
            <person name="Woyke T."/>
            <person name="Wu D."/>
            <person name="Jando M."/>
            <person name="Schneider S."/>
            <person name="Klenk H.-P."/>
            <person name="Eisen J.A."/>
        </authorList>
    </citation>
    <scope>NUCLEOTIDE SEQUENCE [LARGE SCALE GENOMIC DNA]</scope>
    <source>
        <strain evidence="2">ATCC 25078 / DSM 43160 / JCM 3152 / KCC A-0152 / KCTC 9177 / NBRC 13315 / NRRL B-3577 / G-20</strain>
    </source>
</reference>
<protein>
    <submittedName>
        <fullName evidence="1">Uncharacterized protein</fullName>
    </submittedName>
</protein>
<dbReference type="EMBL" id="CP001867">
    <property type="protein sequence ID" value="ADB73942.1"/>
    <property type="molecule type" value="Genomic_DNA"/>
</dbReference>
<proteinExistence type="predicted"/>
<keyword evidence="2" id="KW-1185">Reference proteome</keyword>
<dbReference type="AlphaFoldDB" id="D2SAL3"/>
<dbReference type="Proteomes" id="UP000001382">
    <property type="component" value="Chromosome"/>
</dbReference>
<reference evidence="1 2" key="1">
    <citation type="journal article" date="2010" name="Stand. Genomic Sci.">
        <title>Complete genome sequence of Geodermatophilus obscurus type strain (G-20).</title>
        <authorList>
            <person name="Ivanova N."/>
            <person name="Sikorski J."/>
            <person name="Jando M."/>
            <person name="Munk C."/>
            <person name="Lapidus A."/>
            <person name="Glavina Del Rio T."/>
            <person name="Copeland A."/>
            <person name="Tice H."/>
            <person name="Cheng J.-F."/>
            <person name="Lucas S."/>
            <person name="Chen F."/>
            <person name="Nolan M."/>
            <person name="Bruce D."/>
            <person name="Goodwin L."/>
            <person name="Pitluck S."/>
            <person name="Mavromatis K."/>
            <person name="Mikhailova N."/>
            <person name="Pati A."/>
            <person name="Chen A."/>
            <person name="Palaniappan K."/>
            <person name="Land M."/>
            <person name="Hauser L."/>
            <person name="Chang Y.-J."/>
            <person name="Jeffries C.D."/>
            <person name="Meincke L."/>
            <person name="Brettin T."/>
            <person name="Detter J.C."/>
            <person name="Detter J.C."/>
            <person name="Rohde M."/>
            <person name="Goeker M."/>
            <person name="Bristow J."/>
            <person name="Eisen J.A."/>
            <person name="Markowitz V."/>
            <person name="Hugenholtz P."/>
            <person name="Kyrpides N.C."/>
            <person name="Klenk H.-P."/>
        </authorList>
    </citation>
    <scope>NUCLEOTIDE SEQUENCE [LARGE SCALE GENOMIC DNA]</scope>
    <source>
        <strain evidence="2">ATCC 25078 / DSM 43160 / JCM 3152 / KCC A-0152 / KCTC 9177 / NBRC 13315 / NRRL B-3577 / G-20</strain>
    </source>
</reference>
<organism evidence="1 2">
    <name type="scientific">Geodermatophilus obscurus (strain ATCC 25078 / DSM 43160 / JCM 3152 / CCUG 61914 / KCC A-0152 / KCTC 9177 / NBRC 13315 / NRRL B-3577 / G-20)</name>
    <dbReference type="NCBI Taxonomy" id="526225"/>
    <lineage>
        <taxon>Bacteria</taxon>
        <taxon>Bacillati</taxon>
        <taxon>Actinomycetota</taxon>
        <taxon>Actinomycetes</taxon>
        <taxon>Geodermatophilales</taxon>
        <taxon>Geodermatophilaceae</taxon>
        <taxon>Geodermatophilus</taxon>
    </lineage>
</organism>
<dbReference type="KEGG" id="gob:Gobs_1192"/>
<gene>
    <name evidence="1" type="ordered locus">Gobs_1192</name>
</gene>
<evidence type="ECO:0000313" key="2">
    <source>
        <dbReference type="Proteomes" id="UP000001382"/>
    </source>
</evidence>
<name>D2SAL3_GEOOG</name>
<dbReference type="HOGENOM" id="CLU_2601058_0_0_11"/>
<evidence type="ECO:0000313" key="1">
    <source>
        <dbReference type="EMBL" id="ADB73942.1"/>
    </source>
</evidence>
<sequence>MPGKWRLRVWRIPVAVLTRAQRKQLVAQVRGWRPVDPDRLPLARLAEQLVAQRNGMLANMASRWPLWGCGSRPTRRGGR</sequence>
<accession>D2SAL3</accession>